<dbReference type="GO" id="GO:0004672">
    <property type="term" value="F:protein kinase activity"/>
    <property type="evidence" value="ECO:0007669"/>
    <property type="project" value="InterPro"/>
</dbReference>
<dbReference type="InterPro" id="IPR011009">
    <property type="entry name" value="Kinase-like_dom_sf"/>
</dbReference>
<keyword evidence="3" id="KW-0995">Kinetochore</keyword>
<evidence type="ECO:0000259" key="7">
    <source>
        <dbReference type="PROSITE" id="PS51489"/>
    </source>
</evidence>
<dbReference type="PROSITE" id="PS00108">
    <property type="entry name" value="PROTEIN_KINASE_ST"/>
    <property type="match status" value="1"/>
</dbReference>
<dbReference type="SUPFAM" id="SSF56112">
    <property type="entry name" value="Protein kinase-like (PK-like)"/>
    <property type="match status" value="1"/>
</dbReference>
<reference evidence="8 9" key="1">
    <citation type="submission" date="2019-09" db="EMBL/GenBank/DDBJ databases">
        <title>Draft genome of the ectomycorrhizal ascomycete Sphaerosporella brunnea.</title>
        <authorList>
            <consortium name="DOE Joint Genome Institute"/>
            <person name="Benucci G.M."/>
            <person name="Marozzi G."/>
            <person name="Antonielli L."/>
            <person name="Sanchez S."/>
            <person name="Marco P."/>
            <person name="Wang X."/>
            <person name="Falini L.B."/>
            <person name="Barry K."/>
            <person name="Haridas S."/>
            <person name="Lipzen A."/>
            <person name="Labutti K."/>
            <person name="Grigoriev I.V."/>
            <person name="Murat C."/>
            <person name="Martin F."/>
            <person name="Albertini E."/>
            <person name="Donnini D."/>
            <person name="Bonito G."/>
        </authorList>
    </citation>
    <scope>NUCLEOTIDE SEQUENCE [LARGE SCALE GENOMIC DNA]</scope>
    <source>
        <strain evidence="8 9">Sb_GMNB300</strain>
    </source>
</reference>
<dbReference type="InterPro" id="IPR008271">
    <property type="entry name" value="Ser/Thr_kinase_AS"/>
</dbReference>
<dbReference type="SMART" id="SM00777">
    <property type="entry name" value="Mad3_BUB1_I"/>
    <property type="match status" value="1"/>
</dbReference>
<evidence type="ECO:0000256" key="4">
    <source>
        <dbReference type="ARBA" id="ARBA00023328"/>
    </source>
</evidence>
<evidence type="ECO:0000256" key="2">
    <source>
        <dbReference type="ARBA" id="ARBA00022454"/>
    </source>
</evidence>
<feature type="domain" description="BUB1 N-terminal" evidence="7">
    <location>
        <begin position="56"/>
        <end position="221"/>
    </location>
</feature>
<evidence type="ECO:0000313" key="9">
    <source>
        <dbReference type="Proteomes" id="UP000326924"/>
    </source>
</evidence>
<protein>
    <submittedName>
        <fullName evidence="8">Mad3/BUB1 homology region 1-domain-containing protein</fullName>
    </submittedName>
</protein>
<name>A0A5J5F0S3_9PEZI</name>
<organism evidence="8 9">
    <name type="scientific">Sphaerosporella brunnea</name>
    <dbReference type="NCBI Taxonomy" id="1250544"/>
    <lineage>
        <taxon>Eukaryota</taxon>
        <taxon>Fungi</taxon>
        <taxon>Dikarya</taxon>
        <taxon>Ascomycota</taxon>
        <taxon>Pezizomycotina</taxon>
        <taxon>Pezizomycetes</taxon>
        <taxon>Pezizales</taxon>
        <taxon>Pyronemataceae</taxon>
        <taxon>Sphaerosporella</taxon>
    </lineage>
</organism>
<dbReference type="Gene3D" id="6.10.20.170">
    <property type="match status" value="1"/>
</dbReference>
<proteinExistence type="predicted"/>
<feature type="region of interest" description="Disordered" evidence="5">
    <location>
        <begin position="229"/>
        <end position="256"/>
    </location>
</feature>
<dbReference type="CDD" id="cd13981">
    <property type="entry name" value="STKc_Bub1_BubR1"/>
    <property type="match status" value="1"/>
</dbReference>
<gene>
    <name evidence="8" type="ORF">FN846DRAFT_1027564</name>
</gene>
<dbReference type="PROSITE" id="PS50011">
    <property type="entry name" value="PROTEIN_KINASE_DOM"/>
    <property type="match status" value="1"/>
</dbReference>
<dbReference type="GO" id="GO:0005634">
    <property type="term" value="C:nucleus"/>
    <property type="evidence" value="ECO:0007669"/>
    <property type="project" value="TreeGrafter"/>
</dbReference>
<feature type="region of interest" description="Disordered" evidence="5">
    <location>
        <begin position="453"/>
        <end position="525"/>
    </location>
</feature>
<dbReference type="PANTHER" id="PTHR14030">
    <property type="entry name" value="MITOTIC CHECKPOINT SERINE/THREONINE-PROTEIN KINASE BUB1"/>
    <property type="match status" value="1"/>
</dbReference>
<dbReference type="SMART" id="SM00220">
    <property type="entry name" value="S_TKc"/>
    <property type="match status" value="1"/>
</dbReference>
<dbReference type="InterPro" id="IPR015661">
    <property type="entry name" value="Bub1/Mad3"/>
</dbReference>
<dbReference type="InParanoid" id="A0A5J5F0S3"/>
<dbReference type="PROSITE" id="PS51489">
    <property type="entry name" value="BUB1_N"/>
    <property type="match status" value="1"/>
</dbReference>
<dbReference type="AlphaFoldDB" id="A0A5J5F0S3"/>
<dbReference type="GO" id="GO:0005524">
    <property type="term" value="F:ATP binding"/>
    <property type="evidence" value="ECO:0007669"/>
    <property type="project" value="InterPro"/>
</dbReference>
<comment type="caution">
    <text evidence="8">The sequence shown here is derived from an EMBL/GenBank/DDBJ whole genome shotgun (WGS) entry which is preliminary data.</text>
</comment>
<feature type="compositionally biased region" description="Basic residues" evidence="5">
    <location>
        <begin position="417"/>
        <end position="426"/>
    </location>
</feature>
<dbReference type="EMBL" id="VXIS01000057">
    <property type="protein sequence ID" value="KAA8909483.1"/>
    <property type="molecule type" value="Genomic_DNA"/>
</dbReference>
<keyword evidence="2" id="KW-0158">Chromosome</keyword>
<feature type="compositionally biased region" description="Pro residues" evidence="5">
    <location>
        <begin position="565"/>
        <end position="576"/>
    </location>
</feature>
<sequence length="1096" mass="122863">MANLPTTDFDLIEGHKENIQPIRSGRSARALVASLSPLSANPHAARSEHCARQAEFEEELKIAAELDDPLEVWLRYINWTVETFPSGHSAEAGLLQLLERATKEFAHDSQYKNDPRYLRLWIQYAQDFTDSPTEIFAYLSRNDIGQRLALFYEEYAALLESLGRRTKAGEIYRSGLDNNANPLKRLQRKYGEYLQRIEANPPGPDEPSSPALPAVRPALAAKAFGSSAASGGLGQLDGESDPQRQPQPATAKPTKQKMAIFSDADQPPGDKPAPVRVTAGWDNIGSLEHRKKENAQEARPWAGEILKQQTKAPQTERLMVFRDSSKMHDTPSSLSISAPGKRPERIAANLELVYSQEEDEHDEFCFEELRAKSRGLYCIDWKAQREAEKAHYSQPRQPLEGSRAPIKIKTVLSPSPKKGKLRRKGPGRAASPTMTFHTKAATDMIYDIFNQPLQKPAQGRESGDSDESDFADDSEGDYTTSSMESLRGEDDDAESVHSDWSDFNLAKTMPKPDGTQNEGDEDEAADTFAGPDLAIAANKMQKLSIFIDEREPSKSKPPSRRLHIPGPPEDFNPPTLPYHQAKDQSHMQSRLPYMTPIVERTESLPATIARKALQAAKTPSRGPMPVIDDDDDDNFLGGSPFHSIANKAPPPLDLLRKKTAAPTRTKAPVKQGPIIDDTVCNPVDPGMRAIIYEKLQPPLTSYDGYYEYPSMASGRAPEIKKFTKATGKRDAGLIGSIPEAPLLEFVTGQGGSSYTVKRELGKGAYAPVYLVENNTVGDAEDELDEGAIDRKHFNQIVRGRKRLEALKMEHPPSAWEFYMLKQAHMRLRDHRAIESVVQAYEMHHFKDEGFLLIEYRDQGTILDLVNIAKAESGVMDELLVMFLSIELLRTIEALHAESLIHGDIKADNCLVRFEPIPDNEWLSKYQVDGSGGWSKKGITFIDFGRGIDMKLFRPEVQFIADWKTDQQDCAEMREMRPWTYQVDYYGIAAIIHSMLFGKYIQTVAERSGLPGGGPKNYKLTTPFKRYWEYDIWLEVFDILLNPLQHVSQDDGGVLPITSSVRRCRIRMQEHLAANCDKGIGLKTMIRKMEATASRRR</sequence>
<keyword evidence="4" id="KW-0137">Centromere</keyword>
<evidence type="ECO:0000313" key="8">
    <source>
        <dbReference type="EMBL" id="KAA8909483.1"/>
    </source>
</evidence>
<dbReference type="Pfam" id="PF08171">
    <property type="entry name" value="Mad3_BUB1_II"/>
    <property type="match status" value="1"/>
</dbReference>
<dbReference type="GO" id="GO:0032991">
    <property type="term" value="C:protein-containing complex"/>
    <property type="evidence" value="ECO:0007669"/>
    <property type="project" value="UniProtKB-ARBA"/>
</dbReference>
<dbReference type="PANTHER" id="PTHR14030:SF4">
    <property type="entry name" value="BUB1 KINASE, ISOFORM A-RELATED"/>
    <property type="match status" value="1"/>
</dbReference>
<feature type="region of interest" description="Disordered" evidence="5">
    <location>
        <begin position="548"/>
        <end position="578"/>
    </location>
</feature>
<dbReference type="Proteomes" id="UP000326924">
    <property type="component" value="Unassembled WGS sequence"/>
</dbReference>
<dbReference type="Gene3D" id="1.10.510.10">
    <property type="entry name" value="Transferase(Phosphotransferase) domain 1"/>
    <property type="match status" value="1"/>
</dbReference>
<evidence type="ECO:0000256" key="1">
    <source>
        <dbReference type="ARBA" id="ARBA00004629"/>
    </source>
</evidence>
<comment type="subcellular location">
    <subcellularLocation>
        <location evidence="1">Chromosome</location>
        <location evidence="1">Centromere</location>
        <location evidence="1">Kinetochore</location>
    </subcellularLocation>
</comment>
<dbReference type="Pfam" id="PF00069">
    <property type="entry name" value="Pkinase"/>
    <property type="match status" value="1"/>
</dbReference>
<dbReference type="GO" id="GO:0051754">
    <property type="term" value="P:meiotic sister chromatid cohesion, centromeric"/>
    <property type="evidence" value="ECO:0007669"/>
    <property type="project" value="TreeGrafter"/>
</dbReference>
<dbReference type="GO" id="GO:0000776">
    <property type="term" value="C:kinetochore"/>
    <property type="evidence" value="ECO:0007669"/>
    <property type="project" value="UniProtKB-KW"/>
</dbReference>
<dbReference type="Gene3D" id="1.25.40.430">
    <property type="match status" value="1"/>
</dbReference>
<dbReference type="InterPro" id="IPR012572">
    <property type="entry name" value="Mad3/Bub1_II"/>
</dbReference>
<dbReference type="OrthoDB" id="248495at2759"/>
<dbReference type="Pfam" id="PF08311">
    <property type="entry name" value="Mad3_BUB1_I"/>
    <property type="match status" value="1"/>
</dbReference>
<feature type="domain" description="Protein kinase" evidence="6">
    <location>
        <begin position="754"/>
        <end position="1096"/>
    </location>
</feature>
<accession>A0A5J5F0S3</accession>
<dbReference type="GO" id="GO:0007094">
    <property type="term" value="P:mitotic spindle assembly checkpoint signaling"/>
    <property type="evidence" value="ECO:0007669"/>
    <property type="project" value="InterPro"/>
</dbReference>
<dbReference type="FunCoup" id="A0A5J5F0S3">
    <property type="interactions" value="492"/>
</dbReference>
<feature type="compositionally biased region" description="Acidic residues" evidence="5">
    <location>
        <begin position="464"/>
        <end position="476"/>
    </location>
</feature>
<evidence type="ECO:0000259" key="6">
    <source>
        <dbReference type="PROSITE" id="PS50011"/>
    </source>
</evidence>
<feature type="region of interest" description="Disordered" evidence="5">
    <location>
        <begin position="389"/>
        <end position="436"/>
    </location>
</feature>
<dbReference type="InterPro" id="IPR013212">
    <property type="entry name" value="Mad3/Bub1_I"/>
</dbReference>
<evidence type="ECO:0000256" key="3">
    <source>
        <dbReference type="ARBA" id="ARBA00022838"/>
    </source>
</evidence>
<keyword evidence="9" id="KW-1185">Reference proteome</keyword>
<evidence type="ECO:0000256" key="5">
    <source>
        <dbReference type="SAM" id="MobiDB-lite"/>
    </source>
</evidence>
<dbReference type="InterPro" id="IPR000719">
    <property type="entry name" value="Prot_kinase_dom"/>
</dbReference>
<dbReference type="FunFam" id="1.25.40.430:FF:000003">
    <property type="entry name" value="Checkpoint serine/threonine-protein kinase BUB1"/>
    <property type="match status" value="1"/>
</dbReference>